<dbReference type="InterPro" id="IPR022408">
    <property type="entry name" value="Acyl-CoA-binding_prot_CS"/>
</dbReference>
<dbReference type="EMBL" id="QFQP01000017">
    <property type="protein sequence ID" value="PZR10478.1"/>
    <property type="molecule type" value="Genomic_DNA"/>
</dbReference>
<dbReference type="PANTHER" id="PTHR23310">
    <property type="entry name" value="ACYL-COA-BINDING PROTEIN, ACBP"/>
    <property type="match status" value="1"/>
</dbReference>
<dbReference type="GO" id="GO:0006631">
    <property type="term" value="P:fatty acid metabolic process"/>
    <property type="evidence" value="ECO:0007669"/>
    <property type="project" value="TreeGrafter"/>
</dbReference>
<proteinExistence type="predicted"/>
<dbReference type="GO" id="GO:0000062">
    <property type="term" value="F:fatty-acyl-CoA binding"/>
    <property type="evidence" value="ECO:0007669"/>
    <property type="project" value="InterPro"/>
</dbReference>
<comment type="caution">
    <text evidence="3">The sequence shown here is derived from an EMBL/GenBank/DDBJ whole genome shotgun (WGS) entry which is preliminary data.</text>
</comment>
<dbReference type="AlphaFoldDB" id="A0A2W5UN60"/>
<dbReference type="PROSITE" id="PS51228">
    <property type="entry name" value="ACB_2"/>
    <property type="match status" value="1"/>
</dbReference>
<sequence length="85" mass="9303">MTLNEQFEDAQKRVKTLKEAPGNDTLLDLYALFKQATAGDVSGSRPGMMDFKGRAKFDAWAKKKGTSKDAAMTSYVALVDKLVKG</sequence>
<evidence type="ECO:0000256" key="1">
    <source>
        <dbReference type="ARBA" id="ARBA00023121"/>
    </source>
</evidence>
<dbReference type="SUPFAM" id="SSF47027">
    <property type="entry name" value="Acyl-CoA binding protein"/>
    <property type="match status" value="1"/>
</dbReference>
<accession>A0A2W5UN60</accession>
<dbReference type="Gene3D" id="1.20.80.10">
    <property type="match status" value="1"/>
</dbReference>
<dbReference type="InterPro" id="IPR000582">
    <property type="entry name" value="Acyl-CoA-binding_protein"/>
</dbReference>
<gene>
    <name evidence="3" type="ORF">DI536_19735</name>
</gene>
<evidence type="ECO:0000259" key="2">
    <source>
        <dbReference type="PROSITE" id="PS51228"/>
    </source>
</evidence>
<feature type="domain" description="ACB" evidence="2">
    <location>
        <begin position="3"/>
        <end position="85"/>
    </location>
</feature>
<dbReference type="Pfam" id="PF00887">
    <property type="entry name" value="ACBP"/>
    <property type="match status" value="1"/>
</dbReference>
<reference evidence="3 4" key="1">
    <citation type="submission" date="2017-08" db="EMBL/GenBank/DDBJ databases">
        <title>Infants hospitalized years apart are colonized by the same room-sourced microbial strains.</title>
        <authorList>
            <person name="Brooks B."/>
            <person name="Olm M.R."/>
            <person name="Firek B.A."/>
            <person name="Baker R."/>
            <person name="Thomas B.C."/>
            <person name="Morowitz M.J."/>
            <person name="Banfield J.F."/>
        </authorList>
    </citation>
    <scope>NUCLEOTIDE SEQUENCE [LARGE SCALE GENOMIC DNA]</scope>
    <source>
        <strain evidence="3">S2_003_000_R2_14</strain>
    </source>
</reference>
<evidence type="ECO:0000313" key="4">
    <source>
        <dbReference type="Proteomes" id="UP000249061"/>
    </source>
</evidence>
<protein>
    <submittedName>
        <fullName evidence="3">Acyl-CoA-binding protein</fullName>
    </submittedName>
</protein>
<dbReference type="InterPro" id="IPR014352">
    <property type="entry name" value="FERM/acyl-CoA-bd_prot_sf"/>
</dbReference>
<organism evidence="3 4">
    <name type="scientific">Archangium gephyra</name>
    <dbReference type="NCBI Taxonomy" id="48"/>
    <lineage>
        <taxon>Bacteria</taxon>
        <taxon>Pseudomonadati</taxon>
        <taxon>Myxococcota</taxon>
        <taxon>Myxococcia</taxon>
        <taxon>Myxococcales</taxon>
        <taxon>Cystobacterineae</taxon>
        <taxon>Archangiaceae</taxon>
        <taxon>Archangium</taxon>
    </lineage>
</organism>
<keyword evidence="1" id="KW-0446">Lipid-binding</keyword>
<dbReference type="InterPro" id="IPR035984">
    <property type="entry name" value="Acyl-CoA-binding_sf"/>
</dbReference>
<name>A0A2W5UN60_9BACT</name>
<dbReference type="PANTHER" id="PTHR23310:SF62">
    <property type="entry name" value="ACYL-COA BINDING PROTEIN 1, ISOFORM A"/>
    <property type="match status" value="1"/>
</dbReference>
<evidence type="ECO:0000313" key="3">
    <source>
        <dbReference type="EMBL" id="PZR10478.1"/>
    </source>
</evidence>
<dbReference type="Proteomes" id="UP000249061">
    <property type="component" value="Unassembled WGS sequence"/>
</dbReference>
<dbReference type="PROSITE" id="PS00880">
    <property type="entry name" value="ACB_1"/>
    <property type="match status" value="1"/>
</dbReference>
<dbReference type="PRINTS" id="PR00689">
    <property type="entry name" value="ACOABINDINGP"/>
</dbReference>